<evidence type="ECO:0000313" key="6">
    <source>
        <dbReference type="Proteomes" id="UP000664521"/>
    </source>
</evidence>
<feature type="repeat" description="TPR" evidence="3">
    <location>
        <begin position="976"/>
        <end position="1009"/>
    </location>
</feature>
<evidence type="ECO:0000256" key="2">
    <source>
        <dbReference type="ARBA" id="ARBA00022803"/>
    </source>
</evidence>
<evidence type="ECO:0000256" key="1">
    <source>
        <dbReference type="ARBA" id="ARBA00022737"/>
    </source>
</evidence>
<dbReference type="SMART" id="SM00028">
    <property type="entry name" value="TPR"/>
    <property type="match status" value="12"/>
</dbReference>
<keyword evidence="1" id="KW-0677">Repeat</keyword>
<gene>
    <name evidence="5" type="primary">SKI3</name>
    <name evidence="5" type="ORF">HETSPECPRED_004164</name>
</gene>
<dbReference type="Gene3D" id="1.25.40.10">
    <property type="entry name" value="Tetratricopeptide repeat domain"/>
    <property type="match status" value="4"/>
</dbReference>
<dbReference type="PANTHER" id="PTHR15704">
    <property type="entry name" value="SUPERKILLER 3 PROTEIN-RELATED"/>
    <property type="match status" value="1"/>
</dbReference>
<evidence type="ECO:0000256" key="4">
    <source>
        <dbReference type="SAM" id="MobiDB-lite"/>
    </source>
</evidence>
<evidence type="ECO:0000256" key="3">
    <source>
        <dbReference type="PROSITE-ProRule" id="PRU00339"/>
    </source>
</evidence>
<reference evidence="5" key="1">
    <citation type="submission" date="2021-03" db="EMBL/GenBank/DDBJ databases">
        <authorList>
            <person name="Tagirdzhanova G."/>
        </authorList>
    </citation>
    <scope>NUCLEOTIDE SEQUENCE</scope>
</reference>
<dbReference type="GO" id="GO:0055087">
    <property type="term" value="C:Ski complex"/>
    <property type="evidence" value="ECO:0007669"/>
    <property type="project" value="InterPro"/>
</dbReference>
<dbReference type="Pfam" id="PF13432">
    <property type="entry name" value="TPR_16"/>
    <property type="match status" value="2"/>
</dbReference>
<dbReference type="EMBL" id="CAJPDS010000025">
    <property type="protein sequence ID" value="CAF9920110.1"/>
    <property type="molecule type" value="Genomic_DNA"/>
</dbReference>
<dbReference type="Pfam" id="PF18833">
    <property type="entry name" value="TPR_22"/>
    <property type="match status" value="1"/>
</dbReference>
<proteinExistence type="predicted"/>
<keyword evidence="2 3" id="KW-0802">TPR repeat</keyword>
<dbReference type="SUPFAM" id="SSF48452">
    <property type="entry name" value="TPR-like"/>
    <property type="match status" value="4"/>
</dbReference>
<dbReference type="InterPro" id="IPR040962">
    <property type="entry name" value="TPR_22"/>
</dbReference>
<organism evidence="5 6">
    <name type="scientific">Heterodermia speciosa</name>
    <dbReference type="NCBI Taxonomy" id="116794"/>
    <lineage>
        <taxon>Eukaryota</taxon>
        <taxon>Fungi</taxon>
        <taxon>Dikarya</taxon>
        <taxon>Ascomycota</taxon>
        <taxon>Pezizomycotina</taxon>
        <taxon>Lecanoromycetes</taxon>
        <taxon>OSLEUM clade</taxon>
        <taxon>Lecanoromycetidae</taxon>
        <taxon>Caliciales</taxon>
        <taxon>Physciaceae</taxon>
        <taxon>Heterodermia</taxon>
    </lineage>
</organism>
<dbReference type="InterPro" id="IPR039226">
    <property type="entry name" value="Ski3/TTC37"/>
</dbReference>
<name>A0A8H3IGM8_9LECA</name>
<feature type="region of interest" description="Disordered" evidence="4">
    <location>
        <begin position="320"/>
        <end position="340"/>
    </location>
</feature>
<dbReference type="PROSITE" id="PS50005">
    <property type="entry name" value="TPR"/>
    <property type="match status" value="1"/>
</dbReference>
<dbReference type="InterPro" id="IPR019734">
    <property type="entry name" value="TPR_rpt"/>
</dbReference>
<sequence length="1404" mass="156018">MATSKSALKAAKNALDAHKYGEAIEHARKVLSTDANNYHANVFLGLALDKENQNDESEKAYNLAARTKASDPLVWQGLITLYEKQGSRKLGEYHESALHLAEIYMEADDKTRCQTVVDKYVDFARRCGSQAQYRHALEILLPSSTIYDYLEGRILRPAYTYIKIADMVENEEKELLNKEIGQRRTMLGAKLDQVTSEVKRELAQKSQLEDLYRCIIDWTDDDESRRHYEEKLLEHAYDTLGVLPAHEKAGKRDQVLALAEGIVILKHPFALAWRILLEWKDVEQIGQLDVGILREFIQLFPEDGLSKVLHGYLGSEISPFPKDPGGAATGNSTEESQNTLPEPTIEERLLQMIEGLEDCESSILAKRIMGEYYLYLEEYGSAADIARKAQTQLSFLTALAGLPFQDTADAVDIILGTALVQYQAPRHHPEARKLFEHIMKRKPTNISALIGVGFILEEEEEYQDAIDFLTRALERTSDVKIRAENAWCKSLVGDVDAGLSELEACLLSMQDKDPQTKSLRAQTLYRVGMCIWTQDSSRSARKSRQGAYAHFLASIQADMGFAPSYTILGIYYSDYARDKNRARKCFQKAFELSASEIEAAERLTRSFAKSGEWDLVEAVAQRVVDSGKVRPAPGSKKKGYSWPFAALGVVQLNNQEYAKSIVSFQSALRSSPRDYHSWVGLGESYHNSGRYVAATKALEHAQKLEGDPESGDIGQEWFTEYMLANVQRELGGFDEAVSRYEHILTARQEIGVSLALLQTLVEGAWRNIELGFFGRAADGAGRSITVAHNIAAKRTNVFNLWKAVGDACSIYSWVGDSAAKAPIDHLRLLLDNDKDSRFYDALANIDKIDEHSVEKLWLDTSASQAPDLWIVAAILAQKRAVACSNDDLHARAVAWYNLGWTEYRAHVGGLDQVEQDYKKGSMKYLKACVQCFKRAIELEAGNAEFWNALGIVTTEMNPRVSQHSFVRSLYLNEKNARVWTNLGTLYLIQADFQLAHEAFTRAQSTDPDYAHAWLGQGILAQCLGEVKEAQSLFTHAFEIADSSSFLAKGQYVLSMFDLVMASLSAARDTGNLVQPLLASHQLCRQGSTDLAFQHLLALFAERVGDSEIAVTELSALCSKLEVKYESSESPLTLVHFAQAKGDLARAHLAVGDFSAAAENAETALDLSADESMENTARNRLRLSGHLTAGLAYFYQNSMDQAIEMFRCALQETQGDPDIVCLLAQVLWAKGHQQEQDVAREQLFDCVERCPGHFGAITMLGAIALIDEDTDTLGAVKFDLTSLQTREDLGPNQKLKVAQLLTAIAQVDSEQSSSEMSQATAAVMLAPSQPHGWLKLGNLTENSFPAEMGLLAARRAVPPAGRLEAESLCNAFTKTGRLSDSQRAIVTAPWSVLGWQNLKELMTDT</sequence>
<dbReference type="OrthoDB" id="421075at2759"/>
<dbReference type="Pfam" id="PF14559">
    <property type="entry name" value="TPR_19"/>
    <property type="match status" value="1"/>
</dbReference>
<protein>
    <submittedName>
        <fullName evidence="5">Superkiller protein 3</fullName>
    </submittedName>
</protein>
<dbReference type="PANTHER" id="PTHR15704:SF7">
    <property type="entry name" value="SUPERKILLER COMPLEX PROTEIN 3"/>
    <property type="match status" value="1"/>
</dbReference>
<dbReference type="Proteomes" id="UP000664521">
    <property type="component" value="Unassembled WGS sequence"/>
</dbReference>
<evidence type="ECO:0000313" key="5">
    <source>
        <dbReference type="EMBL" id="CAF9920110.1"/>
    </source>
</evidence>
<comment type="caution">
    <text evidence="5">The sequence shown here is derived from an EMBL/GenBank/DDBJ whole genome shotgun (WGS) entry which is preliminary data.</text>
</comment>
<dbReference type="GO" id="GO:0006401">
    <property type="term" value="P:RNA catabolic process"/>
    <property type="evidence" value="ECO:0007669"/>
    <property type="project" value="InterPro"/>
</dbReference>
<feature type="compositionally biased region" description="Polar residues" evidence="4">
    <location>
        <begin position="329"/>
        <end position="340"/>
    </location>
</feature>
<accession>A0A8H3IGM8</accession>
<keyword evidence="6" id="KW-1185">Reference proteome</keyword>
<dbReference type="InterPro" id="IPR011990">
    <property type="entry name" value="TPR-like_helical_dom_sf"/>
</dbReference>